<keyword evidence="6 7" id="KW-0472">Membrane</keyword>
<keyword evidence="3" id="KW-1003">Cell membrane</keyword>
<evidence type="ECO:0000313" key="9">
    <source>
        <dbReference type="Proteomes" id="UP001595833"/>
    </source>
</evidence>
<keyword evidence="2" id="KW-0813">Transport</keyword>
<evidence type="ECO:0000256" key="6">
    <source>
        <dbReference type="ARBA" id="ARBA00023136"/>
    </source>
</evidence>
<dbReference type="PANTHER" id="PTHR23517">
    <property type="entry name" value="RESISTANCE PROTEIN MDTM, PUTATIVE-RELATED-RELATED"/>
    <property type="match status" value="1"/>
</dbReference>
<evidence type="ECO:0000256" key="1">
    <source>
        <dbReference type="ARBA" id="ARBA00004651"/>
    </source>
</evidence>
<dbReference type="RefSeq" id="WP_344036959.1">
    <property type="nucleotide sequence ID" value="NZ_BAAAKE010000006.1"/>
</dbReference>
<feature type="transmembrane region" description="Helical" evidence="7">
    <location>
        <begin position="355"/>
        <end position="377"/>
    </location>
</feature>
<protein>
    <submittedName>
        <fullName evidence="8">MFS transporter</fullName>
    </submittedName>
</protein>
<comment type="subcellular location">
    <subcellularLocation>
        <location evidence="1">Cell membrane</location>
        <topology evidence="1">Multi-pass membrane protein</topology>
    </subcellularLocation>
</comment>
<feature type="transmembrane region" description="Helical" evidence="7">
    <location>
        <begin position="290"/>
        <end position="311"/>
    </location>
</feature>
<feature type="transmembrane region" description="Helical" evidence="7">
    <location>
        <begin position="317"/>
        <end position="343"/>
    </location>
</feature>
<dbReference type="Pfam" id="PF07690">
    <property type="entry name" value="MFS_1"/>
    <property type="match status" value="1"/>
</dbReference>
<feature type="transmembrane region" description="Helical" evidence="7">
    <location>
        <begin position="21"/>
        <end position="44"/>
    </location>
</feature>
<gene>
    <name evidence="8" type="ORF">ACFPFM_27670</name>
</gene>
<feature type="transmembrane region" description="Helical" evidence="7">
    <location>
        <begin position="175"/>
        <end position="194"/>
    </location>
</feature>
<dbReference type="Proteomes" id="UP001595833">
    <property type="component" value="Unassembled WGS sequence"/>
</dbReference>
<dbReference type="Gene3D" id="1.20.1250.20">
    <property type="entry name" value="MFS general substrate transporter like domains"/>
    <property type="match status" value="1"/>
</dbReference>
<feature type="transmembrane region" description="Helical" evidence="7">
    <location>
        <begin position="383"/>
        <end position="399"/>
    </location>
</feature>
<accession>A0ABV9Y4D3</accession>
<dbReference type="InterPro" id="IPR050171">
    <property type="entry name" value="MFS_Transporters"/>
</dbReference>
<feature type="transmembrane region" description="Helical" evidence="7">
    <location>
        <begin position="257"/>
        <end position="278"/>
    </location>
</feature>
<keyword evidence="4 7" id="KW-0812">Transmembrane</keyword>
<evidence type="ECO:0000256" key="7">
    <source>
        <dbReference type="SAM" id="Phobius"/>
    </source>
</evidence>
<sequence>MTVTRRAERLGLPRMRGLHRLWISAAVDSLGSGLFLPFTIPYFLVVSDLGLLAIGTALSVAALAGVPAGVMAGPLVDRFGATAVVVGCNVLRATGFLAYLWVSEPWHLVLAAALVYWADGAWLPAQGALVVDLAGLDQQPRWFALIRSTRNAALGLGAVVAASVVGFGVDGYRVLAVANAASFLLIGVLIGTWPKARALAGRGRAAAQPRPEGGYRVVLRDRPFKRLVLANGFFVVVVYAIVLLVPAYVGLALPGLAWLPGALFTVNTVLVVLAQGPVVRWTEGRGEVEVLRLAAAVWAASMVLLGAAAFLPTGAALVALFLGVVVFTAAELLFAPTSSAFAVRLAPPGLRGRYLGTHQMSWGAAMVVAPVLFTGLLSLGPGWPWPVLVACCATGWLLLGDRRGTRGVSARRAAPR</sequence>
<evidence type="ECO:0000256" key="4">
    <source>
        <dbReference type="ARBA" id="ARBA00022692"/>
    </source>
</evidence>
<keyword evidence="9" id="KW-1185">Reference proteome</keyword>
<feature type="transmembrane region" description="Helical" evidence="7">
    <location>
        <begin position="50"/>
        <end position="72"/>
    </location>
</feature>
<dbReference type="PANTHER" id="PTHR23517:SF2">
    <property type="entry name" value="MULTIDRUG RESISTANCE PROTEIN MDTH"/>
    <property type="match status" value="1"/>
</dbReference>
<dbReference type="InterPro" id="IPR011701">
    <property type="entry name" value="MFS"/>
</dbReference>
<name>A0ABV9Y4D3_9PSEU</name>
<keyword evidence="5 7" id="KW-1133">Transmembrane helix</keyword>
<evidence type="ECO:0000313" key="8">
    <source>
        <dbReference type="EMBL" id="MFC5057510.1"/>
    </source>
</evidence>
<dbReference type="InterPro" id="IPR036259">
    <property type="entry name" value="MFS_trans_sf"/>
</dbReference>
<evidence type="ECO:0000256" key="5">
    <source>
        <dbReference type="ARBA" id="ARBA00022989"/>
    </source>
</evidence>
<evidence type="ECO:0000256" key="3">
    <source>
        <dbReference type="ARBA" id="ARBA00022475"/>
    </source>
</evidence>
<organism evidence="8 9">
    <name type="scientific">Saccharothrix xinjiangensis</name>
    <dbReference type="NCBI Taxonomy" id="204798"/>
    <lineage>
        <taxon>Bacteria</taxon>
        <taxon>Bacillati</taxon>
        <taxon>Actinomycetota</taxon>
        <taxon>Actinomycetes</taxon>
        <taxon>Pseudonocardiales</taxon>
        <taxon>Pseudonocardiaceae</taxon>
        <taxon>Saccharothrix</taxon>
    </lineage>
</organism>
<evidence type="ECO:0000256" key="2">
    <source>
        <dbReference type="ARBA" id="ARBA00022448"/>
    </source>
</evidence>
<comment type="caution">
    <text evidence="8">The sequence shown here is derived from an EMBL/GenBank/DDBJ whole genome shotgun (WGS) entry which is preliminary data.</text>
</comment>
<dbReference type="EMBL" id="JBHSJB010000027">
    <property type="protein sequence ID" value="MFC5057510.1"/>
    <property type="molecule type" value="Genomic_DNA"/>
</dbReference>
<proteinExistence type="predicted"/>
<dbReference type="SUPFAM" id="SSF103473">
    <property type="entry name" value="MFS general substrate transporter"/>
    <property type="match status" value="1"/>
</dbReference>
<reference evidence="9" key="1">
    <citation type="journal article" date="2019" name="Int. J. Syst. Evol. Microbiol.">
        <title>The Global Catalogue of Microorganisms (GCM) 10K type strain sequencing project: providing services to taxonomists for standard genome sequencing and annotation.</title>
        <authorList>
            <consortium name="The Broad Institute Genomics Platform"/>
            <consortium name="The Broad Institute Genome Sequencing Center for Infectious Disease"/>
            <person name="Wu L."/>
            <person name="Ma J."/>
        </authorList>
    </citation>
    <scope>NUCLEOTIDE SEQUENCE [LARGE SCALE GENOMIC DNA]</scope>
    <source>
        <strain evidence="9">KCTC 12848</strain>
    </source>
</reference>
<feature type="transmembrane region" description="Helical" evidence="7">
    <location>
        <begin position="228"/>
        <end position="251"/>
    </location>
</feature>